<dbReference type="EMBL" id="BJHY01000001">
    <property type="protein sequence ID" value="GDY78305.1"/>
    <property type="molecule type" value="Genomic_DNA"/>
</dbReference>
<dbReference type="Proteomes" id="UP000299211">
    <property type="component" value="Unassembled WGS sequence"/>
</dbReference>
<dbReference type="GO" id="GO:0043565">
    <property type="term" value="F:sequence-specific DNA binding"/>
    <property type="evidence" value="ECO:0007669"/>
    <property type="project" value="InterPro"/>
</dbReference>
<dbReference type="InterPro" id="IPR000485">
    <property type="entry name" value="AsnC-type_HTH_dom"/>
</dbReference>
<name>A0A4D4N3R6_STRAX</name>
<evidence type="ECO:0000313" key="3">
    <source>
        <dbReference type="Proteomes" id="UP000299211"/>
    </source>
</evidence>
<reference evidence="2 3" key="1">
    <citation type="submission" date="2019-04" db="EMBL/GenBank/DDBJ databases">
        <title>Draft genome sequences of Streptomyces avermitilis ATCC 31267.</title>
        <authorList>
            <person name="Komaki H."/>
            <person name="Tamura T."/>
            <person name="Hosoyama A."/>
        </authorList>
    </citation>
    <scope>NUCLEOTIDE SEQUENCE [LARGE SCALE GENOMIC DNA]</scope>
    <source>
        <strain evidence="2 3">ATCC 31267</strain>
    </source>
</reference>
<sequence>MERESDAFDALDLQLLAALELAGRAPFSRIAAVLGVSDQTVARRYRD</sequence>
<gene>
    <name evidence="2" type="ORF">SAV31267_077900</name>
</gene>
<dbReference type="Pfam" id="PF13404">
    <property type="entry name" value="HTH_AsnC-type"/>
    <property type="match status" value="1"/>
</dbReference>
<evidence type="ECO:0000259" key="1">
    <source>
        <dbReference type="Pfam" id="PF13404"/>
    </source>
</evidence>
<comment type="caution">
    <text evidence="2">The sequence shown here is derived from an EMBL/GenBank/DDBJ whole genome shotgun (WGS) entry which is preliminary data.</text>
</comment>
<protein>
    <recommendedName>
        <fullName evidence="1">HTH asnC-type domain-containing protein</fullName>
    </recommendedName>
</protein>
<dbReference type="InterPro" id="IPR036390">
    <property type="entry name" value="WH_DNA-bd_sf"/>
</dbReference>
<proteinExistence type="predicted"/>
<organism evidence="2 3">
    <name type="scientific">Streptomyces avermitilis</name>
    <dbReference type="NCBI Taxonomy" id="33903"/>
    <lineage>
        <taxon>Bacteria</taxon>
        <taxon>Bacillati</taxon>
        <taxon>Actinomycetota</taxon>
        <taxon>Actinomycetes</taxon>
        <taxon>Kitasatosporales</taxon>
        <taxon>Streptomycetaceae</taxon>
        <taxon>Streptomyces</taxon>
    </lineage>
</organism>
<evidence type="ECO:0000313" key="2">
    <source>
        <dbReference type="EMBL" id="GDY78305.1"/>
    </source>
</evidence>
<dbReference type="SUPFAM" id="SSF46785">
    <property type="entry name" value="Winged helix' DNA-binding domain"/>
    <property type="match status" value="1"/>
</dbReference>
<feature type="domain" description="HTH asnC-type" evidence="1">
    <location>
        <begin position="9"/>
        <end position="46"/>
    </location>
</feature>
<accession>A0A4D4N3R6</accession>
<dbReference type="InterPro" id="IPR036388">
    <property type="entry name" value="WH-like_DNA-bd_sf"/>
</dbReference>
<dbReference type="AlphaFoldDB" id="A0A4D4N3R6"/>
<dbReference type="Gene3D" id="1.10.10.10">
    <property type="entry name" value="Winged helix-like DNA-binding domain superfamily/Winged helix DNA-binding domain"/>
    <property type="match status" value="1"/>
</dbReference>